<dbReference type="Proteomes" id="UP001302374">
    <property type="component" value="Chromosome"/>
</dbReference>
<keyword evidence="1" id="KW-0732">Signal</keyword>
<dbReference type="GeneID" id="86891830"/>
<reference evidence="3 5" key="1">
    <citation type="submission" date="2019-09" db="EMBL/GenBank/DDBJ databases">
        <title>Butyricimonas paravirosa DSM 105722 (=214-4 = JCM 18677 = CCUG 65563).</title>
        <authorList>
            <person name="Le Roy T."/>
            <person name="Cani P.D."/>
        </authorList>
    </citation>
    <scope>NUCLEOTIDE SEQUENCE [LARGE SCALE GENOMIC DNA]</scope>
    <source>
        <strain evidence="3 5">DSM 105722</strain>
    </source>
</reference>
<sequence>MKTMILFFFGMLLICNACGDVDEEPPRTDSIARQYVIPQAKPLTAEEREFIKAKREEYNNAINNVE</sequence>
<reference evidence="2 4" key="2">
    <citation type="submission" date="2020-03" db="EMBL/GenBank/DDBJ databases">
        <title>Genomic Encyclopedia of Type Strains, Phase IV (KMG-IV): sequencing the most valuable type-strain genomes for metagenomic binning, comparative biology and taxonomic classification.</title>
        <authorList>
            <person name="Goeker M."/>
        </authorList>
    </citation>
    <scope>NUCLEOTIDE SEQUENCE [LARGE SCALE GENOMIC DNA]</scope>
    <source>
        <strain evidence="2 4">DSM 105722</strain>
    </source>
</reference>
<keyword evidence="5" id="KW-1185">Reference proteome</keyword>
<protein>
    <recommendedName>
        <fullName evidence="6">Secreted protein</fullName>
    </recommendedName>
</protein>
<evidence type="ECO:0000313" key="2">
    <source>
        <dbReference type="EMBL" id="NJC16772.1"/>
    </source>
</evidence>
<feature type="signal peptide" evidence="1">
    <location>
        <begin position="1"/>
        <end position="19"/>
    </location>
</feature>
<evidence type="ECO:0000313" key="4">
    <source>
        <dbReference type="Proteomes" id="UP000576368"/>
    </source>
</evidence>
<dbReference type="EMBL" id="CP043839">
    <property type="protein sequence ID" value="WOF12760.1"/>
    <property type="molecule type" value="Genomic_DNA"/>
</dbReference>
<accession>A0A7X5YBY6</accession>
<dbReference type="Proteomes" id="UP000576368">
    <property type="component" value="Unassembled WGS sequence"/>
</dbReference>
<evidence type="ECO:0000313" key="3">
    <source>
        <dbReference type="EMBL" id="WOF12760.1"/>
    </source>
</evidence>
<dbReference type="AlphaFoldDB" id="A0A7X5YBY6"/>
<dbReference type="RefSeq" id="WP_087418989.1">
    <property type="nucleotide sequence ID" value="NZ_BMPA01000001.1"/>
</dbReference>
<gene>
    <name evidence="3" type="ORF">F1644_11020</name>
    <name evidence="2" type="ORF">GGR15_000374</name>
</gene>
<dbReference type="EMBL" id="JAATLI010000001">
    <property type="protein sequence ID" value="NJC16772.1"/>
    <property type="molecule type" value="Genomic_DNA"/>
</dbReference>
<evidence type="ECO:0008006" key="6">
    <source>
        <dbReference type="Google" id="ProtNLM"/>
    </source>
</evidence>
<organism evidence="2 4">
    <name type="scientific">Butyricimonas paravirosa</name>
    <dbReference type="NCBI Taxonomy" id="1472417"/>
    <lineage>
        <taxon>Bacteria</taxon>
        <taxon>Pseudomonadati</taxon>
        <taxon>Bacteroidota</taxon>
        <taxon>Bacteroidia</taxon>
        <taxon>Bacteroidales</taxon>
        <taxon>Odoribacteraceae</taxon>
        <taxon>Butyricimonas</taxon>
    </lineage>
</organism>
<proteinExistence type="predicted"/>
<evidence type="ECO:0000313" key="5">
    <source>
        <dbReference type="Proteomes" id="UP001302374"/>
    </source>
</evidence>
<evidence type="ECO:0000256" key="1">
    <source>
        <dbReference type="SAM" id="SignalP"/>
    </source>
</evidence>
<name>A0A7X5YBY6_9BACT</name>
<feature type="chain" id="PRO_5031079795" description="Secreted protein" evidence="1">
    <location>
        <begin position="20"/>
        <end position="66"/>
    </location>
</feature>